<dbReference type="PANTHER" id="PTHR46401:SF2">
    <property type="entry name" value="GLYCOSYLTRANSFERASE WBBK-RELATED"/>
    <property type="match status" value="1"/>
</dbReference>
<dbReference type="GO" id="GO:0016757">
    <property type="term" value="F:glycosyltransferase activity"/>
    <property type="evidence" value="ECO:0007669"/>
    <property type="project" value="InterPro"/>
</dbReference>
<dbReference type="Gene3D" id="3.40.50.2000">
    <property type="entry name" value="Glycogen Phosphorylase B"/>
    <property type="match status" value="2"/>
</dbReference>
<accession>H8FUT7</accession>
<dbReference type="FunFam" id="3.40.50.2000:FF:000119">
    <property type="entry name" value="Glycosyl transferase group 1"/>
    <property type="match status" value="1"/>
</dbReference>
<dbReference type="InterPro" id="IPR001296">
    <property type="entry name" value="Glyco_trans_1"/>
</dbReference>
<name>H8FUT7_MAGML</name>
<evidence type="ECO:0000313" key="4">
    <source>
        <dbReference type="Proteomes" id="UP000004169"/>
    </source>
</evidence>
<dbReference type="SUPFAM" id="SSF53756">
    <property type="entry name" value="UDP-Glycosyltransferase/glycogen phosphorylase"/>
    <property type="match status" value="1"/>
</dbReference>
<keyword evidence="1 3" id="KW-0808">Transferase</keyword>
<proteinExistence type="predicted"/>
<dbReference type="Pfam" id="PF00534">
    <property type="entry name" value="Glycos_transf_1"/>
    <property type="match status" value="1"/>
</dbReference>
<evidence type="ECO:0000313" key="3">
    <source>
        <dbReference type="EMBL" id="CCG42125.1"/>
    </source>
</evidence>
<dbReference type="GO" id="GO:0009103">
    <property type="term" value="P:lipopolysaccharide biosynthetic process"/>
    <property type="evidence" value="ECO:0007669"/>
    <property type="project" value="TreeGrafter"/>
</dbReference>
<gene>
    <name evidence="3" type="ORF">PHAMO_330014</name>
</gene>
<dbReference type="STRING" id="1150626.PHAMO_330014"/>
<dbReference type="RefSeq" id="WP_002729731.1">
    <property type="nucleotide sequence ID" value="NZ_CAHP01000027.1"/>
</dbReference>
<dbReference type="CDD" id="cd03809">
    <property type="entry name" value="GT4_MtfB-like"/>
    <property type="match status" value="1"/>
</dbReference>
<sequence>MKITLSVDALSPSLTGIGRYTWELTRRLPSTAGIGEVRYYRNGRWIADPATLLTDSVPRRRSRLVLPKPAWVRRWALRRACRGLLFHGTNYFLPDCTDIGVITVHDLSVFKFPETHPVERIRQFEANFNRSVRKAAHVITDSEATRGEVIDFLACSPSFVTAVPLGVESRFAPQTQRELDPLLRSFGLAYRRYSLCVSTLEPRKRIGHLIEAYRQLPEALRRSVPLVLVGGGGWCNDGLKLEIQRGQSEGWLLSLGFLPDTQLPGLYAGASLFVYPSLYEGFGLPVLEAMASGVPVVTSDRTSLPEVTGGAAALIDPDDVMGLKEAIHRGLEDEAWRHHASTVGLATARHFDWNRCAENTVVVYRKVLSGSNAV</sequence>
<feature type="domain" description="Glycosyl transferase family 1" evidence="2">
    <location>
        <begin position="192"/>
        <end position="340"/>
    </location>
</feature>
<comment type="caution">
    <text evidence="3">The sequence shown here is derived from an EMBL/GenBank/DDBJ whole genome shotgun (WGS) entry which is preliminary data.</text>
</comment>
<reference evidence="3 4" key="1">
    <citation type="journal article" date="2012" name="J. Bacteriol.">
        <title>Draft Genome Sequence of the Purple Photosynthetic Bacterium Phaeospirillum molischianum DSM120, a Particularly Versatile Bacterium.</title>
        <authorList>
            <person name="Duquesne K."/>
            <person name="Prima V."/>
            <person name="Ji B."/>
            <person name="Rouy Z."/>
            <person name="Medigue C."/>
            <person name="Talla E."/>
            <person name="Sturgis J.N."/>
        </authorList>
    </citation>
    <scope>NUCLEOTIDE SEQUENCE [LARGE SCALE GENOMIC DNA]</scope>
    <source>
        <strain evidence="4">DSM120</strain>
    </source>
</reference>
<protein>
    <submittedName>
        <fullName evidence="3">Putative glycosyltransferase</fullName>
    </submittedName>
</protein>
<dbReference type="AlphaFoldDB" id="H8FUT7"/>
<dbReference type="eggNOG" id="COG0438">
    <property type="taxonomic scope" value="Bacteria"/>
</dbReference>
<evidence type="ECO:0000256" key="1">
    <source>
        <dbReference type="ARBA" id="ARBA00022679"/>
    </source>
</evidence>
<keyword evidence="4" id="KW-1185">Reference proteome</keyword>
<dbReference type="Proteomes" id="UP000004169">
    <property type="component" value="Unassembled WGS sequence"/>
</dbReference>
<organism evidence="3 4">
    <name type="scientific">Magnetospirillum molischianum DSM 120</name>
    <dbReference type="NCBI Taxonomy" id="1150626"/>
    <lineage>
        <taxon>Bacteria</taxon>
        <taxon>Pseudomonadati</taxon>
        <taxon>Pseudomonadota</taxon>
        <taxon>Alphaproteobacteria</taxon>
        <taxon>Rhodospirillales</taxon>
        <taxon>Rhodospirillaceae</taxon>
        <taxon>Magnetospirillum</taxon>
    </lineage>
</organism>
<dbReference type="PANTHER" id="PTHR46401">
    <property type="entry name" value="GLYCOSYLTRANSFERASE WBBK-RELATED"/>
    <property type="match status" value="1"/>
</dbReference>
<evidence type="ECO:0000259" key="2">
    <source>
        <dbReference type="Pfam" id="PF00534"/>
    </source>
</evidence>
<dbReference type="EMBL" id="CAHP01000027">
    <property type="protein sequence ID" value="CCG42125.1"/>
    <property type="molecule type" value="Genomic_DNA"/>
</dbReference>
<dbReference type="OrthoDB" id="186663at2"/>